<dbReference type="PANTHER" id="PTHR47939">
    <property type="entry name" value="MEMBRANE-ASSOCIATED SALT-INDUCIBLE PROTEIN-LIKE"/>
    <property type="match status" value="1"/>
</dbReference>
<protein>
    <submittedName>
        <fullName evidence="4">Pentatricopeptide repeat-containing protein</fullName>
    </submittedName>
</protein>
<dbReference type="EMBL" id="JACGWK010000001">
    <property type="protein sequence ID" value="KAL0380010.1"/>
    <property type="molecule type" value="Genomic_DNA"/>
</dbReference>
<dbReference type="PROSITE" id="PS51375">
    <property type="entry name" value="PPR"/>
    <property type="match status" value="3"/>
</dbReference>
<sequence length="231" mass="26419">MSGKSMMKWPKQITSCFVERLICSEKDLDKAISIFDAATAEYSNGFRHDHNTFGLMIRRLLSANKFVPAEDMLVRMKQEKCDISEDIFLSIYRAYARDHKPREVLRVFGKMKEYKCEPTTKSYVTVFSILVDESQLKMAFQFYRYMRERGIPASVVSLNVLIKALCKSSGTLDSAFRIFHEMPKHGHTPDSYTYGTLINGLCRTGRTLEAKELLIDMEANGCSPQLLPIVA</sequence>
<dbReference type="PANTHER" id="PTHR47939:SF14">
    <property type="entry name" value="PENTATRICOPEPTIDE REPEAT-CONTAINING PROTEIN MITOCHONDRIAL"/>
    <property type="match status" value="1"/>
</dbReference>
<dbReference type="InterPro" id="IPR050667">
    <property type="entry name" value="PPR-containing_protein"/>
</dbReference>
<feature type="repeat" description="PPR" evidence="3">
    <location>
        <begin position="154"/>
        <end position="189"/>
    </location>
</feature>
<evidence type="ECO:0000313" key="4">
    <source>
        <dbReference type="EMBL" id="KAL0380010.1"/>
    </source>
</evidence>
<evidence type="ECO:0000256" key="2">
    <source>
        <dbReference type="ARBA" id="ARBA00022737"/>
    </source>
</evidence>
<dbReference type="InterPro" id="IPR011990">
    <property type="entry name" value="TPR-like_helical_dom_sf"/>
</dbReference>
<dbReference type="Pfam" id="PF13812">
    <property type="entry name" value="PPR_3"/>
    <property type="match status" value="1"/>
</dbReference>
<dbReference type="AlphaFoldDB" id="A0AAW2RI19"/>
<evidence type="ECO:0000256" key="1">
    <source>
        <dbReference type="ARBA" id="ARBA00007626"/>
    </source>
</evidence>
<name>A0AAW2RI19_9LAMI</name>
<dbReference type="NCBIfam" id="TIGR00756">
    <property type="entry name" value="PPR"/>
    <property type="match status" value="3"/>
</dbReference>
<gene>
    <name evidence="4" type="ORF">Sangu_0065300</name>
</gene>
<proteinExistence type="inferred from homology"/>
<accession>A0AAW2RI19</accession>
<dbReference type="Pfam" id="PF13041">
    <property type="entry name" value="PPR_2"/>
    <property type="match status" value="1"/>
</dbReference>
<dbReference type="InterPro" id="IPR002885">
    <property type="entry name" value="PPR_rpt"/>
</dbReference>
<dbReference type="Gene3D" id="1.25.40.10">
    <property type="entry name" value="Tetratricopeptide repeat domain"/>
    <property type="match status" value="2"/>
</dbReference>
<feature type="repeat" description="PPR" evidence="3">
    <location>
        <begin position="84"/>
        <end position="118"/>
    </location>
</feature>
<reference evidence="4" key="1">
    <citation type="submission" date="2020-06" db="EMBL/GenBank/DDBJ databases">
        <authorList>
            <person name="Li T."/>
            <person name="Hu X."/>
            <person name="Zhang T."/>
            <person name="Song X."/>
            <person name="Zhang H."/>
            <person name="Dai N."/>
            <person name="Sheng W."/>
            <person name="Hou X."/>
            <person name="Wei L."/>
        </authorList>
    </citation>
    <scope>NUCLEOTIDE SEQUENCE</scope>
    <source>
        <strain evidence="4">G01</strain>
        <tissue evidence="4">Leaf</tissue>
    </source>
</reference>
<comment type="similarity">
    <text evidence="1">Belongs to the PPR family. P subfamily.</text>
</comment>
<organism evidence="4">
    <name type="scientific">Sesamum angustifolium</name>
    <dbReference type="NCBI Taxonomy" id="2727405"/>
    <lineage>
        <taxon>Eukaryota</taxon>
        <taxon>Viridiplantae</taxon>
        <taxon>Streptophyta</taxon>
        <taxon>Embryophyta</taxon>
        <taxon>Tracheophyta</taxon>
        <taxon>Spermatophyta</taxon>
        <taxon>Magnoliopsida</taxon>
        <taxon>eudicotyledons</taxon>
        <taxon>Gunneridae</taxon>
        <taxon>Pentapetalae</taxon>
        <taxon>asterids</taxon>
        <taxon>lamiids</taxon>
        <taxon>Lamiales</taxon>
        <taxon>Pedaliaceae</taxon>
        <taxon>Sesamum</taxon>
    </lineage>
</organism>
<comment type="caution">
    <text evidence="4">The sequence shown here is derived from an EMBL/GenBank/DDBJ whole genome shotgun (WGS) entry which is preliminary data.</text>
</comment>
<keyword evidence="2" id="KW-0677">Repeat</keyword>
<feature type="repeat" description="PPR" evidence="3">
    <location>
        <begin position="190"/>
        <end position="224"/>
    </location>
</feature>
<reference evidence="4" key="2">
    <citation type="journal article" date="2024" name="Plant">
        <title>Genomic evolution and insights into agronomic trait innovations of Sesamum species.</title>
        <authorList>
            <person name="Miao H."/>
            <person name="Wang L."/>
            <person name="Qu L."/>
            <person name="Liu H."/>
            <person name="Sun Y."/>
            <person name="Le M."/>
            <person name="Wang Q."/>
            <person name="Wei S."/>
            <person name="Zheng Y."/>
            <person name="Lin W."/>
            <person name="Duan Y."/>
            <person name="Cao H."/>
            <person name="Xiong S."/>
            <person name="Wang X."/>
            <person name="Wei L."/>
            <person name="Li C."/>
            <person name="Ma Q."/>
            <person name="Ju M."/>
            <person name="Zhao R."/>
            <person name="Li G."/>
            <person name="Mu C."/>
            <person name="Tian Q."/>
            <person name="Mei H."/>
            <person name="Zhang T."/>
            <person name="Gao T."/>
            <person name="Zhang H."/>
        </authorList>
    </citation>
    <scope>NUCLEOTIDE SEQUENCE</scope>
    <source>
        <strain evidence="4">G01</strain>
    </source>
</reference>
<evidence type="ECO:0000256" key="3">
    <source>
        <dbReference type="PROSITE-ProRule" id="PRU00708"/>
    </source>
</evidence>